<dbReference type="Pfam" id="PF01535">
    <property type="entry name" value="PPR"/>
    <property type="match status" value="2"/>
</dbReference>
<dbReference type="Pfam" id="PF25245">
    <property type="entry name" value="TPR_At1g68980"/>
    <property type="match status" value="1"/>
</dbReference>
<evidence type="ECO:0000256" key="2">
    <source>
        <dbReference type="ARBA" id="ARBA00022737"/>
    </source>
</evidence>
<dbReference type="InterPro" id="IPR002885">
    <property type="entry name" value="PPR_rpt"/>
</dbReference>
<evidence type="ECO:0000313" key="6">
    <source>
        <dbReference type="Proteomes" id="UP001180020"/>
    </source>
</evidence>
<dbReference type="Proteomes" id="UP001180020">
    <property type="component" value="Unassembled WGS sequence"/>
</dbReference>
<dbReference type="PROSITE" id="PS51375">
    <property type="entry name" value="PPR"/>
    <property type="match status" value="1"/>
</dbReference>
<feature type="domain" description="At1g68980-like TPR repeats" evidence="4">
    <location>
        <begin position="83"/>
        <end position="206"/>
    </location>
</feature>
<organism evidence="5 6">
    <name type="scientific">Acorus calamus</name>
    <name type="common">Sweet flag</name>
    <dbReference type="NCBI Taxonomy" id="4465"/>
    <lineage>
        <taxon>Eukaryota</taxon>
        <taxon>Viridiplantae</taxon>
        <taxon>Streptophyta</taxon>
        <taxon>Embryophyta</taxon>
        <taxon>Tracheophyta</taxon>
        <taxon>Spermatophyta</taxon>
        <taxon>Magnoliopsida</taxon>
        <taxon>Liliopsida</taxon>
        <taxon>Acoraceae</taxon>
        <taxon>Acorus</taxon>
    </lineage>
</organism>
<keyword evidence="2" id="KW-0677">Repeat</keyword>
<gene>
    <name evidence="5" type="ORF">QJS10_CPA10g01033</name>
</gene>
<comment type="similarity">
    <text evidence="1">Belongs to the PPR family. P subfamily.</text>
</comment>
<reference evidence="5" key="1">
    <citation type="journal article" date="2023" name="Nat. Commun.">
        <title>Diploid and tetraploid genomes of Acorus and the evolution of monocots.</title>
        <authorList>
            <person name="Ma L."/>
            <person name="Liu K.W."/>
            <person name="Li Z."/>
            <person name="Hsiao Y.Y."/>
            <person name="Qi Y."/>
            <person name="Fu T."/>
            <person name="Tang G.D."/>
            <person name="Zhang D."/>
            <person name="Sun W.H."/>
            <person name="Liu D.K."/>
            <person name="Li Y."/>
            <person name="Chen G.Z."/>
            <person name="Liu X.D."/>
            <person name="Liao X.Y."/>
            <person name="Jiang Y.T."/>
            <person name="Yu X."/>
            <person name="Hao Y."/>
            <person name="Huang J."/>
            <person name="Zhao X.W."/>
            <person name="Ke S."/>
            <person name="Chen Y.Y."/>
            <person name="Wu W.L."/>
            <person name="Hsu J.L."/>
            <person name="Lin Y.F."/>
            <person name="Huang M.D."/>
            <person name="Li C.Y."/>
            <person name="Huang L."/>
            <person name="Wang Z.W."/>
            <person name="Zhao X."/>
            <person name="Zhong W.Y."/>
            <person name="Peng D.H."/>
            <person name="Ahmad S."/>
            <person name="Lan S."/>
            <person name="Zhang J.S."/>
            <person name="Tsai W.C."/>
            <person name="Van de Peer Y."/>
            <person name="Liu Z.J."/>
        </authorList>
    </citation>
    <scope>NUCLEOTIDE SEQUENCE</scope>
    <source>
        <strain evidence="5">CP</strain>
    </source>
</reference>
<comment type="caution">
    <text evidence="5">The sequence shown here is derived from an EMBL/GenBank/DDBJ whole genome shotgun (WGS) entry which is preliminary data.</text>
</comment>
<feature type="repeat" description="PPR" evidence="3">
    <location>
        <begin position="483"/>
        <end position="517"/>
    </location>
</feature>
<evidence type="ECO:0000256" key="1">
    <source>
        <dbReference type="ARBA" id="ARBA00007626"/>
    </source>
</evidence>
<dbReference type="PANTHER" id="PTHR46598">
    <property type="entry name" value="BNAC05G43320D PROTEIN"/>
    <property type="match status" value="1"/>
</dbReference>
<dbReference type="NCBIfam" id="TIGR00756">
    <property type="entry name" value="PPR"/>
    <property type="match status" value="1"/>
</dbReference>
<evidence type="ECO:0000259" key="4">
    <source>
        <dbReference type="Pfam" id="PF25245"/>
    </source>
</evidence>
<name>A0AAV9E0G8_ACOCL</name>
<accession>A0AAV9E0G8</accession>
<proteinExistence type="inferred from homology"/>
<dbReference type="AlphaFoldDB" id="A0AAV9E0G8"/>
<dbReference type="PANTHER" id="PTHR46598:SF3">
    <property type="entry name" value="OS07G0495300 PROTEIN"/>
    <property type="match status" value="1"/>
</dbReference>
<sequence>MPSYSNLLILMRGFLVINRSLRSIFRTHPRELSSNVLVKYLNLHVHGFVDHARPEIRLIPIQSPCLRHCSTDVKTQNDPGWSKKLDLRSKLEMSIKEGQLDEAWEAFEKFISLYGFPKLTLLTQFIVLLSYSSDSLWLQKAYDVVLTVLEKRPDFLRPDFLSRLALNLARTQMPVPSATLLRVMLDKENLPSVDVLSSVFLHMVKTHIGSCLASDILIEICEHLLQCEWKERISTKWKIKVPSTTVFNLVLNSCVQYESFIKAQQILDLMPQMGIVADAGSIVVIAEVYQMIGHRDELMKMREIVDRVPAALNCHYWRYYDCLLSLHFKFDDVASAAQTMLDLYVRALHRDDGFVTEDQDLQKTNFLSMGSSNLGTNVAIMVKPELLRNDLVLDSESCSPLVSFIDGTLVPTDTALAKLINACKRGGNVGALSSLLVRFQRELGVSDESSLSFDVVGACIQLGWLETAHDILDDLKLASVPVAEASYMSLLCAYCKRKQFGEAKVLLKQMKKIGLLANLPDEEVIETCDGAIPVKKSMLGSVLLRVSREEEPLSPMVYEINSSIFFFWRAKMMEDALQSFRRMTEMNLQPTAQTFSHLVYGYASLKMYSEITFLWGDIRRRMESGGLPAERDLLEFVLLNFIKGGYFARVLEIISYMSKHGMFADKLKYKREFLKLYKNLYRNLKTEKARTDAQSKRLEHVTSFRKYVGID</sequence>
<keyword evidence="6" id="KW-1185">Reference proteome</keyword>
<evidence type="ECO:0000256" key="3">
    <source>
        <dbReference type="PROSITE-ProRule" id="PRU00708"/>
    </source>
</evidence>
<protein>
    <submittedName>
        <fullName evidence="5">Pentatricopeptide repeat-containing protein</fullName>
    </submittedName>
</protein>
<dbReference type="Gene3D" id="1.25.40.10">
    <property type="entry name" value="Tetratricopeptide repeat domain"/>
    <property type="match status" value="3"/>
</dbReference>
<evidence type="ECO:0000313" key="5">
    <source>
        <dbReference type="EMBL" id="KAK1306836.1"/>
    </source>
</evidence>
<dbReference type="InterPro" id="IPR011990">
    <property type="entry name" value="TPR-like_helical_dom_sf"/>
</dbReference>
<dbReference type="InterPro" id="IPR057440">
    <property type="entry name" value="At1g68980-like_TPR"/>
</dbReference>
<dbReference type="EMBL" id="JAUJYO010000010">
    <property type="protein sequence ID" value="KAK1306836.1"/>
    <property type="molecule type" value="Genomic_DNA"/>
</dbReference>
<reference evidence="5" key="2">
    <citation type="submission" date="2023-06" db="EMBL/GenBank/DDBJ databases">
        <authorList>
            <person name="Ma L."/>
            <person name="Liu K.-W."/>
            <person name="Li Z."/>
            <person name="Hsiao Y.-Y."/>
            <person name="Qi Y."/>
            <person name="Fu T."/>
            <person name="Tang G."/>
            <person name="Zhang D."/>
            <person name="Sun W.-H."/>
            <person name="Liu D.-K."/>
            <person name="Li Y."/>
            <person name="Chen G.-Z."/>
            <person name="Liu X.-D."/>
            <person name="Liao X.-Y."/>
            <person name="Jiang Y.-T."/>
            <person name="Yu X."/>
            <person name="Hao Y."/>
            <person name="Huang J."/>
            <person name="Zhao X.-W."/>
            <person name="Ke S."/>
            <person name="Chen Y.-Y."/>
            <person name="Wu W.-L."/>
            <person name="Hsu J.-L."/>
            <person name="Lin Y.-F."/>
            <person name="Huang M.-D."/>
            <person name="Li C.-Y."/>
            <person name="Huang L."/>
            <person name="Wang Z.-W."/>
            <person name="Zhao X."/>
            <person name="Zhong W.-Y."/>
            <person name="Peng D.-H."/>
            <person name="Ahmad S."/>
            <person name="Lan S."/>
            <person name="Zhang J.-S."/>
            <person name="Tsai W.-C."/>
            <person name="Van De Peer Y."/>
            <person name="Liu Z.-J."/>
        </authorList>
    </citation>
    <scope>NUCLEOTIDE SEQUENCE</scope>
    <source>
        <strain evidence="5">CP</strain>
        <tissue evidence="5">Leaves</tissue>
    </source>
</reference>